<dbReference type="RefSeq" id="WP_260719425.1">
    <property type="nucleotide sequence ID" value="NZ_CP104377.1"/>
</dbReference>
<name>A0ABY5ZYP0_9BURK</name>
<dbReference type="Proteomes" id="UP001058290">
    <property type="component" value="Chromosome"/>
</dbReference>
<keyword evidence="2" id="KW-1185">Reference proteome</keyword>
<reference evidence="1" key="1">
    <citation type="submission" date="2022-09" db="EMBL/GenBank/DDBJ databases">
        <title>Bacterial diversity in gut of crayfish and pufferfish.</title>
        <authorList>
            <person name="Huang Y."/>
        </authorList>
    </citation>
    <scope>NUCLEOTIDE SEQUENCE</scope>
    <source>
        <strain evidence="1">PR12</strain>
    </source>
</reference>
<proteinExistence type="predicted"/>
<protein>
    <submittedName>
        <fullName evidence="1">Uncharacterized protein</fullName>
    </submittedName>
</protein>
<evidence type="ECO:0000313" key="2">
    <source>
        <dbReference type="Proteomes" id="UP001058290"/>
    </source>
</evidence>
<accession>A0ABY5ZYP0</accession>
<sequence>MTEKQMTESLGDALPQEIQRVQELIPMYESVQMGFIAAGLMRESIRAAHEAMIAGDVVAMLQAYGDLKGYKA</sequence>
<dbReference type="EMBL" id="CP104377">
    <property type="protein sequence ID" value="UXC19117.1"/>
    <property type="molecule type" value="Genomic_DNA"/>
</dbReference>
<gene>
    <name evidence="1" type="ORF">N4T19_03045</name>
</gene>
<evidence type="ECO:0000313" key="1">
    <source>
        <dbReference type="EMBL" id="UXC19117.1"/>
    </source>
</evidence>
<organism evidence="1 2">
    <name type="scientific">Comamonas squillarum</name>
    <dbReference type="NCBI Taxonomy" id="2977320"/>
    <lineage>
        <taxon>Bacteria</taxon>
        <taxon>Pseudomonadati</taxon>
        <taxon>Pseudomonadota</taxon>
        <taxon>Betaproteobacteria</taxon>
        <taxon>Burkholderiales</taxon>
        <taxon>Comamonadaceae</taxon>
        <taxon>Comamonas</taxon>
    </lineage>
</organism>